<dbReference type="InterPro" id="IPR020941">
    <property type="entry name" value="SUFU-like_domain"/>
</dbReference>
<feature type="domain" description="Suppressor of fused-like" evidence="1">
    <location>
        <begin position="37"/>
        <end position="179"/>
    </location>
</feature>
<gene>
    <name evidence="2" type="ORF">EI291_00915</name>
</gene>
<dbReference type="RefSeq" id="WP_125417387.1">
    <property type="nucleotide sequence ID" value="NZ_RWIT01000001.1"/>
</dbReference>
<dbReference type="EMBL" id="RWIT01000001">
    <property type="protein sequence ID" value="RSK50910.1"/>
    <property type="molecule type" value="Genomic_DNA"/>
</dbReference>
<dbReference type="OrthoDB" id="8479146at2"/>
<dbReference type="Proteomes" id="UP000273500">
    <property type="component" value="Unassembled WGS sequence"/>
</dbReference>
<accession>A0A3R9MXJ1</accession>
<sequence>MYDLTELQQHLQKNWQVEAQPVLWQSGPTEKLDAAFRVLEFPPGPVHAMWIYSTLGMSLNRPEDLVELHIFSDKQDATLVELLTVVASYHRNGLPLGLHHTVNFGRPWQDNSAASFGFVSLPYLDGEGLEVFEWEGKHLHNLWLIPITEEERDYKINNGWDALEEAFETRQLQYTNPYRPDCV</sequence>
<comment type="caution">
    <text evidence="2">The sequence shown here is derived from an EMBL/GenBank/DDBJ whole genome shotgun (WGS) entry which is preliminary data.</text>
</comment>
<protein>
    <submittedName>
        <fullName evidence="2">Suppressor of fused domain protein</fullName>
    </submittedName>
</protein>
<dbReference type="Pfam" id="PF05076">
    <property type="entry name" value="SUFU"/>
    <property type="match status" value="1"/>
</dbReference>
<proteinExistence type="predicted"/>
<dbReference type="AlphaFoldDB" id="A0A3R9MXJ1"/>
<organism evidence="2 3">
    <name type="scientific">Hymenobacter rigui</name>
    <dbReference type="NCBI Taxonomy" id="334424"/>
    <lineage>
        <taxon>Bacteria</taxon>
        <taxon>Pseudomonadati</taxon>
        <taxon>Bacteroidota</taxon>
        <taxon>Cytophagia</taxon>
        <taxon>Cytophagales</taxon>
        <taxon>Hymenobacteraceae</taxon>
        <taxon>Hymenobacter</taxon>
    </lineage>
</organism>
<evidence type="ECO:0000259" key="1">
    <source>
        <dbReference type="Pfam" id="PF05076"/>
    </source>
</evidence>
<name>A0A3R9MXJ1_9BACT</name>
<reference evidence="2 3" key="1">
    <citation type="submission" date="2018-12" db="EMBL/GenBank/DDBJ databases">
        <authorList>
            <person name="Feng G."/>
            <person name="Zhu H."/>
        </authorList>
    </citation>
    <scope>NUCLEOTIDE SEQUENCE [LARGE SCALE GENOMIC DNA]</scope>
    <source>
        <strain evidence="2 3">KCTC 12533</strain>
    </source>
</reference>
<evidence type="ECO:0000313" key="2">
    <source>
        <dbReference type="EMBL" id="RSK50910.1"/>
    </source>
</evidence>
<evidence type="ECO:0000313" key="3">
    <source>
        <dbReference type="Proteomes" id="UP000273500"/>
    </source>
</evidence>
<keyword evidence="3" id="KW-1185">Reference proteome</keyword>